<name>A0ACC0J1E3_9ERIC</name>
<protein>
    <submittedName>
        <fullName evidence="1">Amino acid transporter AVT1J</fullName>
    </submittedName>
</protein>
<keyword evidence="2" id="KW-1185">Reference proteome</keyword>
<proteinExistence type="predicted"/>
<organism evidence="1 2">
    <name type="scientific">Camellia lanceoleosa</name>
    <dbReference type="NCBI Taxonomy" id="1840588"/>
    <lineage>
        <taxon>Eukaryota</taxon>
        <taxon>Viridiplantae</taxon>
        <taxon>Streptophyta</taxon>
        <taxon>Embryophyta</taxon>
        <taxon>Tracheophyta</taxon>
        <taxon>Spermatophyta</taxon>
        <taxon>Magnoliopsida</taxon>
        <taxon>eudicotyledons</taxon>
        <taxon>Gunneridae</taxon>
        <taxon>Pentapetalae</taxon>
        <taxon>asterids</taxon>
        <taxon>Ericales</taxon>
        <taxon>Theaceae</taxon>
        <taxon>Camellia</taxon>
    </lineage>
</organism>
<gene>
    <name evidence="1" type="ORF">LOK49_LG01G03772</name>
</gene>
<evidence type="ECO:0000313" key="1">
    <source>
        <dbReference type="EMBL" id="KAI8030750.1"/>
    </source>
</evidence>
<sequence>MLFISGVGILSVPYALALGGWLSIILLFIIASSTLYIGLLIKRCMDVDPNIRSYTDIGELAFGSKGRMVVSIFMNMEVYLVVTSFLIVEGDNLQNLLPNMGFEIAGLRIGGKQMFVIIVGLIILPTIWLNDMSIRSYISTSGVLTSIIILGLISWVAMSDGIGFHENGTLHNWNGIATTMSLFDLCYCDHHVFPTLYTSIKNKNQLTNVKQK</sequence>
<evidence type="ECO:0000313" key="2">
    <source>
        <dbReference type="Proteomes" id="UP001060215"/>
    </source>
</evidence>
<dbReference type="Proteomes" id="UP001060215">
    <property type="component" value="Chromosome 1"/>
</dbReference>
<dbReference type="EMBL" id="CM045758">
    <property type="protein sequence ID" value="KAI8030750.1"/>
    <property type="molecule type" value="Genomic_DNA"/>
</dbReference>
<reference evidence="1 2" key="1">
    <citation type="journal article" date="2022" name="Plant J.">
        <title>Chromosome-level genome of Camellia lanceoleosa provides a valuable resource for understanding genome evolution and self-incompatibility.</title>
        <authorList>
            <person name="Gong W."/>
            <person name="Xiao S."/>
            <person name="Wang L."/>
            <person name="Liao Z."/>
            <person name="Chang Y."/>
            <person name="Mo W."/>
            <person name="Hu G."/>
            <person name="Li W."/>
            <person name="Zhao G."/>
            <person name="Zhu H."/>
            <person name="Hu X."/>
            <person name="Ji K."/>
            <person name="Xiang X."/>
            <person name="Song Q."/>
            <person name="Yuan D."/>
            <person name="Jin S."/>
            <person name="Zhang L."/>
        </authorList>
    </citation>
    <scope>NUCLEOTIDE SEQUENCE [LARGE SCALE GENOMIC DNA]</scope>
    <source>
        <strain evidence="1">SQ_2022a</strain>
    </source>
</reference>
<accession>A0ACC0J1E3</accession>
<comment type="caution">
    <text evidence="1">The sequence shown here is derived from an EMBL/GenBank/DDBJ whole genome shotgun (WGS) entry which is preliminary data.</text>
</comment>